<keyword evidence="3" id="KW-0653">Protein transport</keyword>
<evidence type="ECO:0008006" key="6">
    <source>
        <dbReference type="Google" id="ProtNLM"/>
    </source>
</evidence>
<protein>
    <recommendedName>
        <fullName evidence="6">Importin subunit alpha</fullName>
    </recommendedName>
</protein>
<dbReference type="InterPro" id="IPR016024">
    <property type="entry name" value="ARM-type_fold"/>
</dbReference>
<organism evidence="5">
    <name type="scientific">Lichtheimia ramosa</name>
    <dbReference type="NCBI Taxonomy" id="688394"/>
    <lineage>
        <taxon>Eukaryota</taxon>
        <taxon>Fungi</taxon>
        <taxon>Fungi incertae sedis</taxon>
        <taxon>Mucoromycota</taxon>
        <taxon>Mucoromycotina</taxon>
        <taxon>Mucoromycetes</taxon>
        <taxon>Mucorales</taxon>
        <taxon>Lichtheimiaceae</taxon>
        <taxon>Lichtheimia</taxon>
    </lineage>
</organism>
<dbReference type="OrthoDB" id="29145at2759"/>
<dbReference type="InterPro" id="IPR000225">
    <property type="entry name" value="Armadillo"/>
</dbReference>
<feature type="repeat" description="ARM" evidence="4">
    <location>
        <begin position="150"/>
        <end position="180"/>
    </location>
</feature>
<evidence type="ECO:0000256" key="3">
    <source>
        <dbReference type="ARBA" id="ARBA00022927"/>
    </source>
</evidence>
<dbReference type="PANTHER" id="PTHR23316">
    <property type="entry name" value="IMPORTIN ALPHA"/>
    <property type="match status" value="1"/>
</dbReference>
<dbReference type="InterPro" id="IPR011989">
    <property type="entry name" value="ARM-like"/>
</dbReference>
<comment type="similarity">
    <text evidence="1">Belongs to the importin alpha family.</text>
</comment>
<dbReference type="SMART" id="SM00185">
    <property type="entry name" value="ARM"/>
    <property type="match status" value="2"/>
</dbReference>
<dbReference type="Pfam" id="PF00514">
    <property type="entry name" value="Arm"/>
    <property type="match status" value="1"/>
</dbReference>
<reference evidence="5" key="1">
    <citation type="journal article" date="2014" name="Genome Announc.">
        <title>De novo whole-genome sequence and genome annotation of Lichtheimia ramosa.</title>
        <authorList>
            <person name="Linde J."/>
            <person name="Schwartze V."/>
            <person name="Binder U."/>
            <person name="Lass-Florl C."/>
            <person name="Voigt K."/>
            <person name="Horn F."/>
        </authorList>
    </citation>
    <scope>NUCLEOTIDE SEQUENCE</scope>
    <source>
        <strain evidence="5">JMRC FSU:6197</strain>
    </source>
</reference>
<keyword evidence="2" id="KW-0813">Transport</keyword>
<dbReference type="SUPFAM" id="SSF48371">
    <property type="entry name" value="ARM repeat"/>
    <property type="match status" value="1"/>
</dbReference>
<gene>
    <name evidence="5" type="ORF">LRAMOSA10966</name>
</gene>
<name>A0A077WPW2_9FUNG</name>
<evidence type="ECO:0000256" key="1">
    <source>
        <dbReference type="ARBA" id="ARBA00010394"/>
    </source>
</evidence>
<accession>A0A077WPW2</accession>
<dbReference type="GO" id="GO:0015031">
    <property type="term" value="P:protein transport"/>
    <property type="evidence" value="ECO:0007669"/>
    <property type="project" value="UniProtKB-KW"/>
</dbReference>
<evidence type="ECO:0000256" key="4">
    <source>
        <dbReference type="PROSITE-ProRule" id="PRU00259"/>
    </source>
</evidence>
<dbReference type="PROSITE" id="PS50176">
    <property type="entry name" value="ARM_REPEAT"/>
    <property type="match status" value="1"/>
</dbReference>
<dbReference type="Gene3D" id="1.25.10.10">
    <property type="entry name" value="Leucine-rich Repeat Variant"/>
    <property type="match status" value="1"/>
</dbReference>
<evidence type="ECO:0000256" key="2">
    <source>
        <dbReference type="ARBA" id="ARBA00022448"/>
    </source>
</evidence>
<proteinExistence type="inferred from homology"/>
<sequence length="593" mass="66379">MTIDEFEPDDVLTEINRKLANVSITNLNYSSGDVVDKSIRSTDTIGYAYPPIPFQLPSVKQYLEASNPREKECFTAVQMIRKYLTQGQRSGTGNASLVSTNDILQLDILPRLRELLVEDSVPDLQFEVAWIVTNIAAGTSAQVHPLLEADFVPALLECLKSQNVSISVKAQAAWALSNFAGESSAIREELMRKGAITAVAHVLSLVCDETYDESIAWAGSSKRVTILNEDLRTDIKALTWSISNMARGGFRTADFWDMYIPAFEALSKAIHFDHRELWVDGGWGLSRILHNTHDVEAFYHDLKVHPNLGTRLAELLVEPHITVSIPILRTLINITSAPTDHCMMFIDSQLLSVLSNIMSQDSPSCLRRDAFLVVANLVATESPLVEQVLEEDQILREIESVIGVPSHTFDPSTSSWVPQRYYVRYSTEEDWKVTMEALWIVCNLLTVGNDAHITALLESYRQLPTDLMNLLCYDHSKIPLNTITKTIDAMIDLVKRTNNLFTENNNPLTQQWMECGLGHQLASLEQLHSGRQAFVESCWELNNLVYQQSNNVAAMFGLSGRFTTTGANKRRVLHGLEDGDVRLIENAVGKLTI</sequence>
<evidence type="ECO:0000313" key="5">
    <source>
        <dbReference type="EMBL" id="CDS09606.1"/>
    </source>
</evidence>
<dbReference type="AlphaFoldDB" id="A0A077WPW2"/>
<dbReference type="EMBL" id="LK023334">
    <property type="protein sequence ID" value="CDS09606.1"/>
    <property type="molecule type" value="Genomic_DNA"/>
</dbReference>